<dbReference type="OrthoDB" id="291851at2"/>
<keyword evidence="1" id="KW-0812">Transmembrane</keyword>
<dbReference type="RefSeq" id="WP_105335201.1">
    <property type="nucleotide sequence ID" value="NZ_PUHZ01000010.1"/>
</dbReference>
<reference evidence="2 3" key="1">
    <citation type="submission" date="2018-02" db="EMBL/GenBank/DDBJ databases">
        <title>Comparative genomes isolates from brazilian mangrove.</title>
        <authorList>
            <person name="Araujo J.E."/>
            <person name="Taketani R.G."/>
            <person name="Silva M.C.P."/>
            <person name="Loureco M.V."/>
            <person name="Andreote F.D."/>
        </authorList>
    </citation>
    <scope>NUCLEOTIDE SEQUENCE [LARGE SCALE GENOMIC DNA]</scope>
    <source>
        <strain evidence="2 3">Nap-Phe MGV</strain>
    </source>
</reference>
<keyword evidence="1" id="KW-0472">Membrane</keyword>
<keyword evidence="1" id="KW-1133">Transmembrane helix</keyword>
<feature type="transmembrane region" description="Helical" evidence="1">
    <location>
        <begin position="118"/>
        <end position="141"/>
    </location>
</feature>
<evidence type="ECO:0000256" key="1">
    <source>
        <dbReference type="SAM" id="Phobius"/>
    </source>
</evidence>
<sequence>MIDQAPQNPFESPRAVDEELVQAQLVDEPKRRKKKDLAPTPVVLAMMAGMFLSPLVPSALLFLGPGSVLIAMLTMVLSMLLLTKTPFTRGMGQIYFGAVAFLFFAKIAFPPPDMSTGFRLATLAGLVLSAGIVILLSLPISRRFYFGPTKK</sequence>
<feature type="transmembrane region" description="Helical" evidence="1">
    <location>
        <begin position="37"/>
        <end position="56"/>
    </location>
</feature>
<accession>A0A2S8GP73</accession>
<feature type="transmembrane region" description="Helical" evidence="1">
    <location>
        <begin position="94"/>
        <end position="112"/>
    </location>
</feature>
<feature type="transmembrane region" description="Helical" evidence="1">
    <location>
        <begin position="62"/>
        <end position="82"/>
    </location>
</feature>
<dbReference type="EMBL" id="PUHZ01000010">
    <property type="protein sequence ID" value="PQO46229.1"/>
    <property type="molecule type" value="Genomic_DNA"/>
</dbReference>
<evidence type="ECO:0000313" key="3">
    <source>
        <dbReference type="Proteomes" id="UP000237819"/>
    </source>
</evidence>
<dbReference type="Proteomes" id="UP000237819">
    <property type="component" value="Unassembled WGS sequence"/>
</dbReference>
<dbReference type="AlphaFoldDB" id="A0A2S8GP73"/>
<proteinExistence type="predicted"/>
<gene>
    <name evidence="2" type="ORF">C5Y93_09590</name>
</gene>
<organism evidence="2 3">
    <name type="scientific">Blastopirellula marina</name>
    <dbReference type="NCBI Taxonomy" id="124"/>
    <lineage>
        <taxon>Bacteria</taxon>
        <taxon>Pseudomonadati</taxon>
        <taxon>Planctomycetota</taxon>
        <taxon>Planctomycetia</taxon>
        <taxon>Pirellulales</taxon>
        <taxon>Pirellulaceae</taxon>
        <taxon>Blastopirellula</taxon>
    </lineage>
</organism>
<evidence type="ECO:0000313" key="2">
    <source>
        <dbReference type="EMBL" id="PQO46229.1"/>
    </source>
</evidence>
<protein>
    <submittedName>
        <fullName evidence="2">Uncharacterized protein</fullName>
    </submittedName>
</protein>
<name>A0A2S8GP73_9BACT</name>
<comment type="caution">
    <text evidence="2">The sequence shown here is derived from an EMBL/GenBank/DDBJ whole genome shotgun (WGS) entry which is preliminary data.</text>
</comment>